<reference evidence="3" key="1">
    <citation type="submission" date="2010-05" db="EMBL/GenBank/DDBJ databases">
        <title>The Genome Sequence of Magnaporthe poae strain ATCC 64411.</title>
        <authorList>
            <consortium name="The Broad Institute Genome Sequencing Platform"/>
            <consortium name="Broad Institute Genome Sequencing Center for Infectious Disease"/>
            <person name="Ma L.-J."/>
            <person name="Dead R."/>
            <person name="Young S."/>
            <person name="Zeng Q."/>
            <person name="Koehrsen M."/>
            <person name="Alvarado L."/>
            <person name="Berlin A."/>
            <person name="Chapman S.B."/>
            <person name="Chen Z."/>
            <person name="Freedman E."/>
            <person name="Gellesch M."/>
            <person name="Goldberg J."/>
            <person name="Griggs A."/>
            <person name="Gujja S."/>
            <person name="Heilman E.R."/>
            <person name="Heiman D."/>
            <person name="Hepburn T."/>
            <person name="Howarth C."/>
            <person name="Jen D."/>
            <person name="Larson L."/>
            <person name="Mehta T."/>
            <person name="Neiman D."/>
            <person name="Pearson M."/>
            <person name="Roberts A."/>
            <person name="Saif S."/>
            <person name="Shea T."/>
            <person name="Shenoy N."/>
            <person name="Sisk P."/>
            <person name="Stolte C."/>
            <person name="Sykes S."/>
            <person name="Walk T."/>
            <person name="White J."/>
            <person name="Yandava C."/>
            <person name="Haas B."/>
            <person name="Nusbaum C."/>
            <person name="Birren B."/>
        </authorList>
    </citation>
    <scope>NUCLEOTIDE SEQUENCE</scope>
    <source>
        <strain evidence="3">ATCC 64411</strain>
    </source>
</reference>
<feature type="region of interest" description="Disordered" evidence="1">
    <location>
        <begin position="429"/>
        <end position="451"/>
    </location>
</feature>
<dbReference type="GO" id="GO:0060963">
    <property type="term" value="P:positive regulation of ribosomal protein gene transcription by RNA polymerase II"/>
    <property type="evidence" value="ECO:0007669"/>
    <property type="project" value="TreeGrafter"/>
</dbReference>
<feature type="compositionally biased region" description="Basic and acidic residues" evidence="1">
    <location>
        <begin position="7"/>
        <end position="16"/>
    </location>
</feature>
<sequence>MSQSPPADDKMAESIKRPASVLEADDSERQPPAKRQTTAAAASHESNGSSMLNGTGPRPELQPQPQPQSQSQSQSQAQPKSPPPPQPIIADRSTTSRASSEIPAEEQQEQLKAMDPGELLTMVYQLQSALATLSAQHQDVVKQLVDIKACLTVFFSGGSTAFESAHRYMQRLPTSAPIPTVHLPQHHGLPGLPAPSNVNRQARTPSVPAPRPAMSQLAASQTPSRIYPPMLQNSFGNPQQPRFSQQGQPPRAPSFSAASTTEVASAAVAAAAAAASSSAASPSNTTPGPATEWGTPPPPPPAGGQAPFMRINSPARTTLKLEFPPELGGMPRVLAYSSLHTVGEIWQEYKYGLDGVMSIEAIENHWQSRWRPDPKGRTWFSRRKLVWDKIREYMHDGLDEDAAVAAVEAKRATRSMHFLITLLSQERKNTKREWKKNAAEATAEKKAQETA</sequence>
<reference evidence="4" key="5">
    <citation type="submission" date="2015-06" db="UniProtKB">
        <authorList>
            <consortium name="EnsemblFungi"/>
        </authorList>
    </citation>
    <scope>IDENTIFICATION</scope>
    <source>
        <strain evidence="4">ATCC 64411</strain>
    </source>
</reference>
<dbReference type="PANTHER" id="PTHR37784:SF8">
    <property type="entry name" value="PROTEIN MSN1"/>
    <property type="match status" value="1"/>
</dbReference>
<dbReference type="eggNOG" id="ENOG502SSBX">
    <property type="taxonomic scope" value="Eukaryota"/>
</dbReference>
<protein>
    <recommendedName>
        <fullName evidence="2">Transcription activator GCR1-like domain-containing protein</fullName>
    </recommendedName>
</protein>
<dbReference type="EnsemblFungi" id="MAPG_06272T0">
    <property type="protein sequence ID" value="MAPG_06272T0"/>
    <property type="gene ID" value="MAPG_06272"/>
</dbReference>
<dbReference type="InterPro" id="IPR052146">
    <property type="entry name" value="HOT1"/>
</dbReference>
<organism evidence="4 5">
    <name type="scientific">Magnaporthiopsis poae (strain ATCC 64411 / 73-15)</name>
    <name type="common">Kentucky bluegrass fungus</name>
    <name type="synonym">Magnaporthe poae</name>
    <dbReference type="NCBI Taxonomy" id="644358"/>
    <lineage>
        <taxon>Eukaryota</taxon>
        <taxon>Fungi</taxon>
        <taxon>Dikarya</taxon>
        <taxon>Ascomycota</taxon>
        <taxon>Pezizomycotina</taxon>
        <taxon>Sordariomycetes</taxon>
        <taxon>Sordariomycetidae</taxon>
        <taxon>Magnaporthales</taxon>
        <taxon>Magnaporthaceae</taxon>
        <taxon>Magnaporthiopsis</taxon>
    </lineage>
</organism>
<feature type="domain" description="Transcription activator GCR1-like" evidence="2">
    <location>
        <begin position="338"/>
        <end position="411"/>
    </location>
</feature>
<feature type="compositionally biased region" description="Low complexity" evidence="1">
    <location>
        <begin position="67"/>
        <end position="79"/>
    </location>
</feature>
<dbReference type="EMBL" id="GL876970">
    <property type="protein sequence ID" value="KLU87271.1"/>
    <property type="molecule type" value="Genomic_DNA"/>
</dbReference>
<feature type="region of interest" description="Disordered" evidence="1">
    <location>
        <begin position="275"/>
        <end position="309"/>
    </location>
</feature>
<dbReference type="OMA" id="PKGRTWF"/>
<accession>A0A0C4E1K8</accession>
<keyword evidence="5" id="KW-1185">Reference proteome</keyword>
<evidence type="ECO:0000313" key="3">
    <source>
        <dbReference type="EMBL" id="KLU87271.1"/>
    </source>
</evidence>
<feature type="compositionally biased region" description="Low complexity" evidence="1">
    <location>
        <begin position="275"/>
        <end position="294"/>
    </location>
</feature>
<dbReference type="GO" id="GO:0000978">
    <property type="term" value="F:RNA polymerase II cis-regulatory region sequence-specific DNA binding"/>
    <property type="evidence" value="ECO:0007669"/>
    <property type="project" value="TreeGrafter"/>
</dbReference>
<dbReference type="VEuPathDB" id="FungiDB:MAPG_06272"/>
<dbReference type="OrthoDB" id="428577at2759"/>
<feature type="region of interest" description="Disordered" evidence="1">
    <location>
        <begin position="185"/>
        <end position="259"/>
    </location>
</feature>
<reference evidence="3" key="3">
    <citation type="submission" date="2011-03" db="EMBL/GenBank/DDBJ databases">
        <title>Annotation of Magnaporthe poae ATCC 64411.</title>
        <authorList>
            <person name="Ma L.-J."/>
            <person name="Dead R."/>
            <person name="Young S.K."/>
            <person name="Zeng Q."/>
            <person name="Gargeya S."/>
            <person name="Fitzgerald M."/>
            <person name="Haas B."/>
            <person name="Abouelleil A."/>
            <person name="Alvarado L."/>
            <person name="Arachchi H.M."/>
            <person name="Berlin A."/>
            <person name="Brown A."/>
            <person name="Chapman S.B."/>
            <person name="Chen Z."/>
            <person name="Dunbar C."/>
            <person name="Freedman E."/>
            <person name="Gearin G."/>
            <person name="Gellesch M."/>
            <person name="Goldberg J."/>
            <person name="Griggs A."/>
            <person name="Gujja S."/>
            <person name="Heiman D."/>
            <person name="Howarth C."/>
            <person name="Larson L."/>
            <person name="Lui A."/>
            <person name="MacDonald P.J.P."/>
            <person name="Mehta T."/>
            <person name="Montmayeur A."/>
            <person name="Murphy C."/>
            <person name="Neiman D."/>
            <person name="Pearson M."/>
            <person name="Priest M."/>
            <person name="Roberts A."/>
            <person name="Saif S."/>
            <person name="Shea T."/>
            <person name="Shenoy N."/>
            <person name="Sisk P."/>
            <person name="Stolte C."/>
            <person name="Sykes S."/>
            <person name="Yandava C."/>
            <person name="Wortman J."/>
            <person name="Nusbaum C."/>
            <person name="Birren B."/>
        </authorList>
    </citation>
    <scope>NUCLEOTIDE SEQUENCE</scope>
    <source>
        <strain evidence="3">ATCC 64411</strain>
    </source>
</reference>
<reference evidence="5" key="2">
    <citation type="submission" date="2010-05" db="EMBL/GenBank/DDBJ databases">
        <title>The genome sequence of Magnaporthe poae strain ATCC 64411.</title>
        <authorList>
            <person name="Ma L.-J."/>
            <person name="Dead R."/>
            <person name="Young S."/>
            <person name="Zeng Q."/>
            <person name="Koehrsen M."/>
            <person name="Alvarado L."/>
            <person name="Berlin A."/>
            <person name="Chapman S.B."/>
            <person name="Chen Z."/>
            <person name="Freedman E."/>
            <person name="Gellesch M."/>
            <person name="Goldberg J."/>
            <person name="Griggs A."/>
            <person name="Gujja S."/>
            <person name="Heilman E.R."/>
            <person name="Heiman D."/>
            <person name="Hepburn T."/>
            <person name="Howarth C."/>
            <person name="Jen D."/>
            <person name="Larson L."/>
            <person name="Mehta T."/>
            <person name="Neiman D."/>
            <person name="Pearson M."/>
            <person name="Roberts A."/>
            <person name="Saif S."/>
            <person name="Shea T."/>
            <person name="Shenoy N."/>
            <person name="Sisk P."/>
            <person name="Stolte C."/>
            <person name="Sykes S."/>
            <person name="Walk T."/>
            <person name="White J."/>
            <person name="Yandava C."/>
            <person name="Haas B."/>
            <person name="Nusbaum C."/>
            <person name="Birren B."/>
        </authorList>
    </citation>
    <scope>NUCLEOTIDE SEQUENCE [LARGE SCALE GENOMIC DNA]</scope>
    <source>
        <strain evidence="5">ATCC 64411 / 73-15</strain>
    </source>
</reference>
<reference evidence="4" key="4">
    <citation type="journal article" date="2015" name="G3 (Bethesda)">
        <title>Genome sequences of three phytopathogenic species of the Magnaporthaceae family of fungi.</title>
        <authorList>
            <person name="Okagaki L.H."/>
            <person name="Nunes C.C."/>
            <person name="Sailsbery J."/>
            <person name="Clay B."/>
            <person name="Brown D."/>
            <person name="John T."/>
            <person name="Oh Y."/>
            <person name="Young N."/>
            <person name="Fitzgerald M."/>
            <person name="Haas B.J."/>
            <person name="Zeng Q."/>
            <person name="Young S."/>
            <person name="Adiconis X."/>
            <person name="Fan L."/>
            <person name="Levin J.Z."/>
            <person name="Mitchell T.K."/>
            <person name="Okubara P.A."/>
            <person name="Farman M.L."/>
            <person name="Kohn L.M."/>
            <person name="Birren B."/>
            <person name="Ma L.-J."/>
            <person name="Dean R.A."/>
        </authorList>
    </citation>
    <scope>NUCLEOTIDE SEQUENCE</scope>
    <source>
        <strain evidence="4">ATCC 64411 / 73-15</strain>
    </source>
</reference>
<evidence type="ECO:0000259" key="2">
    <source>
        <dbReference type="Pfam" id="PF12550"/>
    </source>
</evidence>
<dbReference type="Proteomes" id="UP000011715">
    <property type="component" value="Unassembled WGS sequence"/>
</dbReference>
<evidence type="ECO:0000313" key="4">
    <source>
        <dbReference type="EnsemblFungi" id="MAPG_06272T0"/>
    </source>
</evidence>
<dbReference type="GO" id="GO:0000981">
    <property type="term" value="F:DNA-binding transcription factor activity, RNA polymerase II-specific"/>
    <property type="evidence" value="ECO:0007669"/>
    <property type="project" value="TreeGrafter"/>
</dbReference>
<evidence type="ECO:0000256" key="1">
    <source>
        <dbReference type="SAM" id="MobiDB-lite"/>
    </source>
</evidence>
<dbReference type="InterPro" id="IPR022210">
    <property type="entry name" value="TF_GCR1-like"/>
</dbReference>
<feature type="region of interest" description="Disordered" evidence="1">
    <location>
        <begin position="1"/>
        <end position="109"/>
    </location>
</feature>
<gene>
    <name evidence="3" type="ORF">MAPG_06272</name>
</gene>
<feature type="compositionally biased region" description="Polar residues" evidence="1">
    <location>
        <begin position="231"/>
        <end position="248"/>
    </location>
</feature>
<name>A0A0C4E1K8_MAGP6</name>
<dbReference type="AlphaFoldDB" id="A0A0C4E1K8"/>
<dbReference type="EMBL" id="ADBL01001507">
    <property type="status" value="NOT_ANNOTATED_CDS"/>
    <property type="molecule type" value="Genomic_DNA"/>
</dbReference>
<dbReference type="STRING" id="644358.A0A0C4E1K8"/>
<proteinExistence type="predicted"/>
<dbReference type="PANTHER" id="PTHR37784">
    <property type="entry name" value="PROTEIN MSN1"/>
    <property type="match status" value="1"/>
</dbReference>
<evidence type="ECO:0000313" key="5">
    <source>
        <dbReference type="Proteomes" id="UP000011715"/>
    </source>
</evidence>
<dbReference type="Pfam" id="PF12550">
    <property type="entry name" value="GCR1_C"/>
    <property type="match status" value="1"/>
</dbReference>
<feature type="compositionally biased region" description="Polar residues" evidence="1">
    <location>
        <begin position="35"/>
        <end position="53"/>
    </location>
</feature>